<dbReference type="PANTHER" id="PTHR37984">
    <property type="entry name" value="PROTEIN CBG26694"/>
    <property type="match status" value="1"/>
</dbReference>
<dbReference type="PANTHER" id="PTHR37984:SF12">
    <property type="entry name" value="RIBONUCLEASE H"/>
    <property type="match status" value="1"/>
</dbReference>
<dbReference type="EMBL" id="JAINUF010000010">
    <property type="protein sequence ID" value="KAJ8349098.1"/>
    <property type="molecule type" value="Genomic_DNA"/>
</dbReference>
<gene>
    <name evidence="2" type="ORF">SKAU_G00276870</name>
</gene>
<protein>
    <recommendedName>
        <fullName evidence="1">Reverse transcriptase/retrotransposon-derived protein RNase H-like domain-containing protein</fullName>
    </recommendedName>
</protein>
<dbReference type="InterPro" id="IPR050951">
    <property type="entry name" value="Retrovirus_Pol_polyprotein"/>
</dbReference>
<dbReference type="Proteomes" id="UP001152622">
    <property type="component" value="Chromosome 10"/>
</dbReference>
<feature type="domain" description="Reverse transcriptase/retrotransposon-derived protein RNase H-like" evidence="1">
    <location>
        <begin position="54"/>
        <end position="107"/>
    </location>
</feature>
<name>A0A9Q1F1F0_SYNKA</name>
<dbReference type="SUPFAM" id="SSF56672">
    <property type="entry name" value="DNA/RNA polymerases"/>
    <property type="match status" value="1"/>
</dbReference>
<accession>A0A9Q1F1F0</accession>
<comment type="caution">
    <text evidence="2">The sequence shown here is derived from an EMBL/GenBank/DDBJ whole genome shotgun (WGS) entry which is preliminary data.</text>
</comment>
<evidence type="ECO:0000259" key="1">
    <source>
        <dbReference type="Pfam" id="PF17919"/>
    </source>
</evidence>
<reference evidence="2" key="1">
    <citation type="journal article" date="2023" name="Science">
        <title>Genome structures resolve the early diversification of teleost fishes.</title>
        <authorList>
            <person name="Parey E."/>
            <person name="Louis A."/>
            <person name="Montfort J."/>
            <person name="Bouchez O."/>
            <person name="Roques C."/>
            <person name="Iampietro C."/>
            <person name="Lluch J."/>
            <person name="Castinel A."/>
            <person name="Donnadieu C."/>
            <person name="Desvignes T."/>
            <person name="Floi Bucao C."/>
            <person name="Jouanno E."/>
            <person name="Wen M."/>
            <person name="Mejri S."/>
            <person name="Dirks R."/>
            <person name="Jansen H."/>
            <person name="Henkel C."/>
            <person name="Chen W.J."/>
            <person name="Zahm M."/>
            <person name="Cabau C."/>
            <person name="Klopp C."/>
            <person name="Thompson A.W."/>
            <person name="Robinson-Rechavi M."/>
            <person name="Braasch I."/>
            <person name="Lecointre G."/>
            <person name="Bobe J."/>
            <person name="Postlethwait J.H."/>
            <person name="Berthelot C."/>
            <person name="Roest Crollius H."/>
            <person name="Guiguen Y."/>
        </authorList>
    </citation>
    <scope>NUCLEOTIDE SEQUENCE</scope>
    <source>
        <strain evidence="2">WJC10195</strain>
    </source>
</reference>
<dbReference type="Gene3D" id="3.30.70.270">
    <property type="match status" value="1"/>
</dbReference>
<dbReference type="InterPro" id="IPR043128">
    <property type="entry name" value="Rev_trsase/Diguanyl_cyclase"/>
</dbReference>
<sequence>MAIFQRFMDTLLAGITGVQPYLYDILITGKTVEEHNARLRTVLKRFAETATWQWTDTHEAAYARAKELLQADDVLAHFDEKKPLAVVCDASPYGLGALLFHMEPDGQEGGPHLLRVPDTDLHREELCTN</sequence>
<dbReference type="InterPro" id="IPR041577">
    <property type="entry name" value="RT_RNaseH_2"/>
</dbReference>
<keyword evidence="3" id="KW-1185">Reference proteome</keyword>
<dbReference type="AlphaFoldDB" id="A0A9Q1F1F0"/>
<evidence type="ECO:0000313" key="2">
    <source>
        <dbReference type="EMBL" id="KAJ8349098.1"/>
    </source>
</evidence>
<evidence type="ECO:0000313" key="3">
    <source>
        <dbReference type="Proteomes" id="UP001152622"/>
    </source>
</evidence>
<dbReference type="Pfam" id="PF17919">
    <property type="entry name" value="RT_RNaseH_2"/>
    <property type="match status" value="1"/>
</dbReference>
<dbReference type="InterPro" id="IPR043502">
    <property type="entry name" value="DNA/RNA_pol_sf"/>
</dbReference>
<proteinExistence type="predicted"/>
<dbReference type="OrthoDB" id="427924at2759"/>
<organism evidence="2 3">
    <name type="scientific">Synaphobranchus kaupii</name>
    <name type="common">Kaup's arrowtooth eel</name>
    <dbReference type="NCBI Taxonomy" id="118154"/>
    <lineage>
        <taxon>Eukaryota</taxon>
        <taxon>Metazoa</taxon>
        <taxon>Chordata</taxon>
        <taxon>Craniata</taxon>
        <taxon>Vertebrata</taxon>
        <taxon>Euteleostomi</taxon>
        <taxon>Actinopterygii</taxon>
        <taxon>Neopterygii</taxon>
        <taxon>Teleostei</taxon>
        <taxon>Anguilliformes</taxon>
        <taxon>Synaphobranchidae</taxon>
        <taxon>Synaphobranchus</taxon>
    </lineage>
</organism>